<name>A0A6N9TTP1_DISTH</name>
<gene>
    <name evidence="3" type="ORF">G3N55_09655</name>
</gene>
<dbReference type="RefSeq" id="WP_163299220.1">
    <property type="nucleotide sequence ID" value="NZ_JAAGRR010000121.1"/>
</dbReference>
<evidence type="ECO:0008006" key="5">
    <source>
        <dbReference type="Google" id="ProtNLM"/>
    </source>
</evidence>
<evidence type="ECO:0000256" key="1">
    <source>
        <dbReference type="SAM" id="Coils"/>
    </source>
</evidence>
<keyword evidence="2" id="KW-1133">Transmembrane helix</keyword>
<sequence length="135" mass="14473">MVPSGPLILLAGVQLLLDILLIGLILALYRRIGRREAAPAREFQRGLDRLEELRRALEANLAEKAALAQRLERLLGRTPEAGGPVSAERRREVIAAWKEGRPVAEIAAATGLTDGEVELVIALARAAEAGTPGRA</sequence>
<reference evidence="3 4" key="1">
    <citation type="submission" date="2020-02" db="EMBL/GenBank/DDBJ databases">
        <title>Comparative genomics of sulfur disproportionating microorganisms.</title>
        <authorList>
            <person name="Ward L.M."/>
            <person name="Bertran E."/>
            <person name="Johnston D.T."/>
        </authorList>
    </citation>
    <scope>NUCLEOTIDE SEQUENCE [LARGE SCALE GENOMIC DNA]</scope>
    <source>
        <strain evidence="3 4">DSM 100025</strain>
    </source>
</reference>
<dbReference type="AlphaFoldDB" id="A0A6N9TTP1"/>
<accession>A0A6N9TTP1</accession>
<feature type="coiled-coil region" evidence="1">
    <location>
        <begin position="40"/>
        <end position="74"/>
    </location>
</feature>
<proteinExistence type="predicted"/>
<feature type="transmembrane region" description="Helical" evidence="2">
    <location>
        <begin position="6"/>
        <end position="29"/>
    </location>
</feature>
<keyword evidence="2" id="KW-0812">Transmembrane</keyword>
<dbReference type="EMBL" id="JAAGRR010000121">
    <property type="protein sequence ID" value="NDY43104.1"/>
    <property type="molecule type" value="Genomic_DNA"/>
</dbReference>
<evidence type="ECO:0000313" key="4">
    <source>
        <dbReference type="Proteomes" id="UP000469346"/>
    </source>
</evidence>
<keyword evidence="2" id="KW-0472">Membrane</keyword>
<evidence type="ECO:0000313" key="3">
    <source>
        <dbReference type="EMBL" id="NDY43104.1"/>
    </source>
</evidence>
<dbReference type="Proteomes" id="UP000469346">
    <property type="component" value="Unassembled WGS sequence"/>
</dbReference>
<evidence type="ECO:0000256" key="2">
    <source>
        <dbReference type="SAM" id="Phobius"/>
    </source>
</evidence>
<keyword evidence="1" id="KW-0175">Coiled coil</keyword>
<keyword evidence="4" id="KW-1185">Reference proteome</keyword>
<organism evidence="3 4">
    <name type="scientific">Dissulfurirhabdus thermomarina</name>
    <dbReference type="NCBI Taxonomy" id="1765737"/>
    <lineage>
        <taxon>Bacteria</taxon>
        <taxon>Deltaproteobacteria</taxon>
        <taxon>Dissulfurirhabdaceae</taxon>
        <taxon>Dissulfurirhabdus</taxon>
    </lineage>
</organism>
<comment type="caution">
    <text evidence="3">The sequence shown here is derived from an EMBL/GenBank/DDBJ whole genome shotgun (WGS) entry which is preliminary data.</text>
</comment>
<protein>
    <recommendedName>
        <fullName evidence="5">DUF2802 domain-containing protein</fullName>
    </recommendedName>
</protein>